<protein>
    <submittedName>
        <fullName evidence="2">Uncharacterized protein</fullName>
    </submittedName>
</protein>
<dbReference type="Proteomes" id="UP000037069">
    <property type="component" value="Unassembled WGS sequence"/>
</dbReference>
<comment type="caution">
    <text evidence="2">The sequence shown here is derived from an EMBL/GenBank/DDBJ whole genome shotgun (WGS) entry which is preliminary data.</text>
</comment>
<reference evidence="2 3" key="1">
    <citation type="journal article" date="2015" name="Nat. Commun.">
        <title>Lucilia cuprina genome unlocks parasitic fly biology to underpin future interventions.</title>
        <authorList>
            <person name="Anstead C.A."/>
            <person name="Korhonen P.K."/>
            <person name="Young N.D."/>
            <person name="Hall R.S."/>
            <person name="Jex A.R."/>
            <person name="Murali S.C."/>
            <person name="Hughes D.S."/>
            <person name="Lee S.F."/>
            <person name="Perry T."/>
            <person name="Stroehlein A.J."/>
            <person name="Ansell B.R."/>
            <person name="Breugelmans B."/>
            <person name="Hofmann A."/>
            <person name="Qu J."/>
            <person name="Dugan S."/>
            <person name="Lee S.L."/>
            <person name="Chao H."/>
            <person name="Dinh H."/>
            <person name="Han Y."/>
            <person name="Doddapaneni H.V."/>
            <person name="Worley K.C."/>
            <person name="Muzny D.M."/>
            <person name="Ioannidis P."/>
            <person name="Waterhouse R.M."/>
            <person name="Zdobnov E.M."/>
            <person name="James P.J."/>
            <person name="Bagnall N.H."/>
            <person name="Kotze A.C."/>
            <person name="Gibbs R.A."/>
            <person name="Richards S."/>
            <person name="Batterham P."/>
            <person name="Gasser R.B."/>
        </authorList>
    </citation>
    <scope>NUCLEOTIDE SEQUENCE [LARGE SCALE GENOMIC DNA]</scope>
    <source>
        <strain evidence="2 3">LS</strain>
        <tissue evidence="2">Full body</tissue>
    </source>
</reference>
<evidence type="ECO:0000313" key="2">
    <source>
        <dbReference type="EMBL" id="KNC22350.1"/>
    </source>
</evidence>
<keyword evidence="1" id="KW-0472">Membrane</keyword>
<feature type="transmembrane region" description="Helical" evidence="1">
    <location>
        <begin position="50"/>
        <end position="72"/>
    </location>
</feature>
<evidence type="ECO:0000256" key="1">
    <source>
        <dbReference type="SAM" id="Phobius"/>
    </source>
</evidence>
<keyword evidence="1" id="KW-1133">Transmembrane helix</keyword>
<sequence length="159" mass="16975">MYCNVAVSEAVLADNNVRVAAAAVAALVVVLVDDDDVVDEDEVAVDNSNMASMFAGIVVALVSAIFVGFFNFPTHAAIKLLSLYTIDVVVAVAAAAAVVILDANVVAILSRRRVNACTVESLRYLKIFTNTNGNPSHSSSIFNINIMLNTVFERQKLKK</sequence>
<accession>A0A0L0BQJ1</accession>
<gene>
    <name evidence="2" type="ORF">FF38_02926</name>
</gene>
<organism evidence="2 3">
    <name type="scientific">Lucilia cuprina</name>
    <name type="common">Green bottle fly</name>
    <name type="synonym">Australian sheep blowfly</name>
    <dbReference type="NCBI Taxonomy" id="7375"/>
    <lineage>
        <taxon>Eukaryota</taxon>
        <taxon>Metazoa</taxon>
        <taxon>Ecdysozoa</taxon>
        <taxon>Arthropoda</taxon>
        <taxon>Hexapoda</taxon>
        <taxon>Insecta</taxon>
        <taxon>Pterygota</taxon>
        <taxon>Neoptera</taxon>
        <taxon>Endopterygota</taxon>
        <taxon>Diptera</taxon>
        <taxon>Brachycera</taxon>
        <taxon>Muscomorpha</taxon>
        <taxon>Oestroidea</taxon>
        <taxon>Calliphoridae</taxon>
        <taxon>Luciliinae</taxon>
        <taxon>Lucilia</taxon>
    </lineage>
</organism>
<name>A0A0L0BQJ1_LUCCU</name>
<proteinExistence type="predicted"/>
<dbReference type="EMBL" id="JRES01001511">
    <property type="protein sequence ID" value="KNC22350.1"/>
    <property type="molecule type" value="Genomic_DNA"/>
</dbReference>
<feature type="transmembrane region" description="Helical" evidence="1">
    <location>
        <begin position="84"/>
        <end position="109"/>
    </location>
</feature>
<keyword evidence="3" id="KW-1185">Reference proteome</keyword>
<keyword evidence="1" id="KW-0812">Transmembrane</keyword>
<dbReference type="AlphaFoldDB" id="A0A0L0BQJ1"/>
<evidence type="ECO:0000313" key="3">
    <source>
        <dbReference type="Proteomes" id="UP000037069"/>
    </source>
</evidence>